<feature type="binding site" evidence="7">
    <location>
        <position position="27"/>
    </location>
    <ligand>
        <name>Ca(2+)</name>
        <dbReference type="ChEBI" id="CHEBI:29108"/>
    </ligand>
</feature>
<evidence type="ECO:0000256" key="4">
    <source>
        <dbReference type="ARBA" id="ARBA00022801"/>
    </source>
</evidence>
<comment type="similarity">
    <text evidence="2">Belongs to the alkaline ceramidase family.</text>
</comment>
<dbReference type="RefSeq" id="XP_037150500.1">
    <property type="nucleotide sequence ID" value="XM_037293671.1"/>
</dbReference>
<organism evidence="10 11">
    <name type="scientific">Letharia lupina</name>
    <dbReference type="NCBI Taxonomy" id="560253"/>
    <lineage>
        <taxon>Eukaryota</taxon>
        <taxon>Fungi</taxon>
        <taxon>Dikarya</taxon>
        <taxon>Ascomycota</taxon>
        <taxon>Pezizomycotina</taxon>
        <taxon>Lecanoromycetes</taxon>
        <taxon>OSLEUM clade</taxon>
        <taxon>Lecanoromycetidae</taxon>
        <taxon>Lecanorales</taxon>
        <taxon>Lecanorineae</taxon>
        <taxon>Parmeliaceae</taxon>
        <taxon>Letharia</taxon>
    </lineage>
</organism>
<keyword evidence="5 9" id="KW-1133">Transmembrane helix</keyword>
<feature type="binding site" evidence="8">
    <location>
        <position position="88"/>
    </location>
    <ligand>
        <name>Zn(2+)</name>
        <dbReference type="ChEBI" id="CHEBI:29105"/>
        <note>catalytic</note>
    </ligand>
</feature>
<keyword evidence="6 9" id="KW-0472">Membrane</keyword>
<feature type="binding site" evidence="8">
    <location>
        <position position="261"/>
    </location>
    <ligand>
        <name>Zn(2+)</name>
        <dbReference type="ChEBI" id="CHEBI:29105"/>
        <note>catalytic</note>
    </ligand>
</feature>
<feature type="transmembrane region" description="Helical" evidence="9">
    <location>
        <begin position="93"/>
        <end position="115"/>
    </location>
</feature>
<keyword evidence="7" id="KW-0479">Metal-binding</keyword>
<dbReference type="PANTHER" id="PTHR46187">
    <property type="entry name" value="ALKALINE CERAMIDASE 3"/>
    <property type="match status" value="1"/>
</dbReference>
<keyword evidence="7" id="KW-0106">Calcium</keyword>
<proteinExistence type="inferred from homology"/>
<evidence type="ECO:0000313" key="11">
    <source>
        <dbReference type="Proteomes" id="UP000593566"/>
    </source>
</evidence>
<evidence type="ECO:0000256" key="5">
    <source>
        <dbReference type="ARBA" id="ARBA00022989"/>
    </source>
</evidence>
<feature type="binding site" evidence="8">
    <location>
        <position position="265"/>
    </location>
    <ligand>
        <name>Zn(2+)</name>
        <dbReference type="ChEBI" id="CHEBI:29105"/>
        <note>catalytic</note>
    </ligand>
</feature>
<dbReference type="GeneID" id="59331158"/>
<dbReference type="GO" id="GO:0046872">
    <property type="term" value="F:metal ion binding"/>
    <property type="evidence" value="ECO:0007669"/>
    <property type="project" value="UniProtKB-KW"/>
</dbReference>
<feature type="transmembrane region" description="Helical" evidence="9">
    <location>
        <begin position="122"/>
        <end position="142"/>
    </location>
</feature>
<feature type="transmembrane region" description="Helical" evidence="9">
    <location>
        <begin position="215"/>
        <end position="235"/>
    </location>
</feature>
<evidence type="ECO:0008006" key="12">
    <source>
        <dbReference type="Google" id="ProtNLM"/>
    </source>
</evidence>
<dbReference type="PANTHER" id="PTHR46187:SF3">
    <property type="entry name" value="ALKALINE CERAMIDASE 3"/>
    <property type="match status" value="1"/>
</dbReference>
<comment type="cofactor">
    <cofactor evidence="8">
        <name>Zn(2+)</name>
        <dbReference type="ChEBI" id="CHEBI:29105"/>
    </cofactor>
</comment>
<sequence>MSSWLPSIAYGNPAGGYWDPVTSTINWCEEDYYATPYAAEIVNTLTNLLFVYLAYRGIQSCRNHGHDTIFLVSFIGYLLVGTGSFLFHATLKYPMQLVDELSMIYTTCLMCYATFSYSRSRLFSLCLALFLLSLAIFITLYYHYLQDPAFHQNAYAILTAVVLTRSMYVMELNLRPRLKQSESEYKLLHKRSMTADEKLVSQGEDRRDRKILGTMWLMIGFGLTTFLGGFFIWSLDNVYCSKLRSWRRQIGLPWGVLLEGHGWWHLMTGTGAYFYITWGIWLRHCLNGRQDEYDLSWPRFWSLPEVVQTKSANGSARHDLSKKKS</sequence>
<evidence type="ECO:0000256" key="3">
    <source>
        <dbReference type="ARBA" id="ARBA00022692"/>
    </source>
</evidence>
<dbReference type="GO" id="GO:0016811">
    <property type="term" value="F:hydrolase activity, acting on carbon-nitrogen (but not peptide) bonds, in linear amides"/>
    <property type="evidence" value="ECO:0007669"/>
    <property type="project" value="InterPro"/>
</dbReference>
<feature type="binding site" evidence="7">
    <location>
        <position position="29"/>
    </location>
    <ligand>
        <name>Ca(2+)</name>
        <dbReference type="ChEBI" id="CHEBI:29108"/>
    </ligand>
</feature>
<comment type="caution">
    <text evidence="10">The sequence shown here is derived from an EMBL/GenBank/DDBJ whole genome shotgun (WGS) entry which is preliminary data.</text>
</comment>
<evidence type="ECO:0000256" key="8">
    <source>
        <dbReference type="PIRSR" id="PIRSR608901-2"/>
    </source>
</evidence>
<evidence type="ECO:0000256" key="2">
    <source>
        <dbReference type="ARBA" id="ARBA00009780"/>
    </source>
</evidence>
<comment type="subcellular location">
    <subcellularLocation>
        <location evidence="1">Membrane</location>
        <topology evidence="1">Multi-pass membrane protein</topology>
    </subcellularLocation>
</comment>
<name>A0A8H6CCX3_9LECA</name>
<dbReference type="GO" id="GO:0046513">
    <property type="term" value="P:ceramide biosynthetic process"/>
    <property type="evidence" value="ECO:0007669"/>
    <property type="project" value="TreeGrafter"/>
</dbReference>
<keyword evidence="4" id="KW-0378">Hydrolase</keyword>
<evidence type="ECO:0000256" key="9">
    <source>
        <dbReference type="SAM" id="Phobius"/>
    </source>
</evidence>
<reference evidence="10 11" key="1">
    <citation type="journal article" date="2020" name="Genomics">
        <title>Complete, high-quality genomes from long-read metagenomic sequencing of two wolf lichen thalli reveals enigmatic genome architecture.</title>
        <authorList>
            <person name="McKenzie S.K."/>
            <person name="Walston R.F."/>
            <person name="Allen J.L."/>
        </authorList>
    </citation>
    <scope>NUCLEOTIDE SEQUENCE [LARGE SCALE GENOMIC DNA]</scope>
    <source>
        <strain evidence="10">WasteWater1</strain>
    </source>
</reference>
<dbReference type="EMBL" id="JACCJB010000015">
    <property type="protein sequence ID" value="KAF6221065.1"/>
    <property type="molecule type" value="Genomic_DNA"/>
</dbReference>
<dbReference type="AlphaFoldDB" id="A0A8H6CCX3"/>
<dbReference type="Pfam" id="PF05875">
    <property type="entry name" value="Ceramidase"/>
    <property type="match status" value="1"/>
</dbReference>
<evidence type="ECO:0000256" key="7">
    <source>
        <dbReference type="PIRSR" id="PIRSR608901-1"/>
    </source>
</evidence>
<feature type="transmembrane region" description="Helical" evidence="9">
    <location>
        <begin position="67"/>
        <end position="87"/>
    </location>
</feature>
<protein>
    <recommendedName>
        <fullName evidence="12">Alkaline ceramidase</fullName>
    </recommendedName>
</protein>
<dbReference type="InterPro" id="IPR008901">
    <property type="entry name" value="ACER"/>
</dbReference>
<feature type="binding site" evidence="7">
    <location>
        <position position="40"/>
    </location>
    <ligand>
        <name>Ca(2+)</name>
        <dbReference type="ChEBI" id="CHEBI:29108"/>
    </ligand>
</feature>
<gene>
    <name evidence="10" type="ORF">HO133_002746</name>
</gene>
<evidence type="ECO:0000256" key="6">
    <source>
        <dbReference type="ARBA" id="ARBA00023136"/>
    </source>
</evidence>
<keyword evidence="8" id="KW-0862">Zinc</keyword>
<feature type="transmembrane region" description="Helical" evidence="9">
    <location>
        <begin position="37"/>
        <end position="55"/>
    </location>
</feature>
<evidence type="ECO:0000256" key="1">
    <source>
        <dbReference type="ARBA" id="ARBA00004141"/>
    </source>
</evidence>
<dbReference type="GO" id="GO:0005789">
    <property type="term" value="C:endoplasmic reticulum membrane"/>
    <property type="evidence" value="ECO:0007669"/>
    <property type="project" value="TreeGrafter"/>
</dbReference>
<feature type="transmembrane region" description="Helical" evidence="9">
    <location>
        <begin position="154"/>
        <end position="174"/>
    </location>
</feature>
<evidence type="ECO:0000313" key="10">
    <source>
        <dbReference type="EMBL" id="KAF6221065.1"/>
    </source>
</evidence>
<keyword evidence="11" id="KW-1185">Reference proteome</keyword>
<accession>A0A8H6CCX3</accession>
<feature type="transmembrane region" description="Helical" evidence="9">
    <location>
        <begin position="262"/>
        <end position="282"/>
    </location>
</feature>
<keyword evidence="3 9" id="KW-0812">Transmembrane</keyword>
<dbReference type="GO" id="GO:0046514">
    <property type="term" value="P:ceramide catabolic process"/>
    <property type="evidence" value="ECO:0007669"/>
    <property type="project" value="TreeGrafter"/>
</dbReference>
<dbReference type="Proteomes" id="UP000593566">
    <property type="component" value="Unassembled WGS sequence"/>
</dbReference>